<name>A0A8J5HBM3_ZINOF</name>
<evidence type="ECO:0000256" key="1">
    <source>
        <dbReference type="ARBA" id="ARBA00004123"/>
    </source>
</evidence>
<dbReference type="GO" id="GO:0003712">
    <property type="term" value="F:transcription coregulator activity"/>
    <property type="evidence" value="ECO:0007669"/>
    <property type="project" value="TreeGrafter"/>
</dbReference>
<comment type="caution">
    <text evidence="8">Lacks conserved residue(s) required for the propagation of feature annotation.</text>
</comment>
<dbReference type="GO" id="GO:0008270">
    <property type="term" value="F:zinc ion binding"/>
    <property type="evidence" value="ECO:0007669"/>
    <property type="project" value="UniProtKB-KW"/>
</dbReference>
<dbReference type="InterPro" id="IPR018866">
    <property type="entry name" value="Znf-4CXXC_R1"/>
</dbReference>
<dbReference type="PANTHER" id="PTHR12549">
    <property type="entry name" value="JMJC DOMAIN-CONTAINING HISTONE DEMETHYLATION PROTEIN"/>
    <property type="match status" value="1"/>
</dbReference>
<dbReference type="PROSITE" id="PS51667">
    <property type="entry name" value="WRC"/>
    <property type="match status" value="1"/>
</dbReference>
<organism evidence="13 14">
    <name type="scientific">Zingiber officinale</name>
    <name type="common">Ginger</name>
    <name type="synonym">Amomum zingiber</name>
    <dbReference type="NCBI Taxonomy" id="94328"/>
    <lineage>
        <taxon>Eukaryota</taxon>
        <taxon>Viridiplantae</taxon>
        <taxon>Streptophyta</taxon>
        <taxon>Embryophyta</taxon>
        <taxon>Tracheophyta</taxon>
        <taxon>Spermatophyta</taxon>
        <taxon>Magnoliopsida</taxon>
        <taxon>Liliopsida</taxon>
        <taxon>Zingiberales</taxon>
        <taxon>Zingiberaceae</taxon>
        <taxon>Zingiber</taxon>
    </lineage>
</organism>
<dbReference type="InterPro" id="IPR057235">
    <property type="entry name" value="DUF7913"/>
</dbReference>
<comment type="subcellular location">
    <subcellularLocation>
        <location evidence="1">Nucleus</location>
    </subcellularLocation>
</comment>
<feature type="region of interest" description="Disordered" evidence="9">
    <location>
        <begin position="736"/>
        <end position="768"/>
    </location>
</feature>
<dbReference type="SUPFAM" id="SSF51197">
    <property type="entry name" value="Clavaminate synthase-like"/>
    <property type="match status" value="1"/>
</dbReference>
<evidence type="ECO:0000313" key="13">
    <source>
        <dbReference type="EMBL" id="KAG6524526.1"/>
    </source>
</evidence>
<dbReference type="PROSITE" id="PS50089">
    <property type="entry name" value="ZF_RING_2"/>
    <property type="match status" value="1"/>
</dbReference>
<keyword evidence="5" id="KW-0804">Transcription</keyword>
<dbReference type="InterPro" id="IPR057237">
    <property type="entry name" value="DUF7915"/>
</dbReference>
<dbReference type="InterPro" id="IPR014977">
    <property type="entry name" value="WRC_dom"/>
</dbReference>
<sequence length="1697" mass="190689">MDDYVGIPEDLRCKRSDGKQWRCSALSMPDKTVCEKHYIQAKRRAANSAQRASERKARRKSMDDGDIYLESRSKEVERSRSVSPMNNVGGAEWASRGRYKEKVSRSQGQGLYSREMARGVSAHGDFGRPTQDAEQDADYMEEDQIRSGYKTPPFGREAKNYGSGPADYSGKTSGSSDEVEGLTCHHCQRNDLASVVWCISCDSRGYCSNCISRWYADIPVEDIRQVCPACRGICNCRICLQADNLVKAKIHEMPAIDKLRYLHSLLKFILPILKNIYRDQCFEIGVETRAYGPKSDIPRAKIDADEQMCCDLCKVPILDYHRHCTKCSYDLCLNCCRDIRRASSVNLPIDGWSSDRSKDVTAETACPESSGKTETDECSINFAHQFPKWKANRDGTIPCCPVEAGGCGSSELVLRRLFKINWVAKLVKSAEEMVNGCITRDPDTLPVCPCQNNIVSELNGLSAFTCRQCSNRDSSIDNFLYSPVAQDIKLNGISHFHQHWSRGEPVVVRHTFECPLASSWDPTIIWRGIQEMIDKKTDDSIKVKAFSCNDQSEVELQLGQFIKGYSECTCEDGLPAMLRIKDWPTPSVVDEFILCQRPEFLVNFPLIEFLHYKWGILNLVSKLPHDTMQNEIGPRLVISYGTHKELSKGAPVANLQVNMGDMVGTMPCQVSLLMHTPEAAMMRSEFDRNFNKFKPENPLEDDYLTYSNMPSNGITRQPALESQEHCKENEFSSGLKVTEDNPMDFHEFNSNGSSGHEKRDSSCPDPSERTCPGVVWDVFRRQDIPKLNEFLKTHWKHLTDTTDSVLPVYDQAVYLSKDQKQMLKEEFRIEPWSFVQHVGEAVFIPSGCAFQLRYLQSSVQLVLNFLSPESLRVSSLMAEEIRCLPNNHEAKIKMLEVGKMALYAASSAVKEIQKITLDPKFSSDIKFENQNLTALVSENLEKVIKRRRPICVNVRSEAKYLIMFRDALSSLNRFVCFVISFWISMLRPLPYSPCLQKWKRLLLLLQYRAPTLNPGLGDPLSLLRAMSASSHPLALTAKRGAPEPPAAVAVPMEDTVQALIDYLVQPLLPARAFPQASPSQEKQESVARQMHSVVLLYNYYHRKQFPHLVFLDFRSFCKQATISKPSLLSFMKFMHKNVEYSLDLDKELSIMEKEIMSACNIATTLDALKNSTSMNGWPVSKVAVLLVDVDQEKCYLECSSITQRIWSLPEQKLDEPIASVIKSFSYSYPNKSLKSSLQQLAISAVQQKTGNCSSKFCVLEDHRVYSFNDEKTATMLYIMKSLDTVNGALIGFSIKEVLSSLRGPLVKAGLTPEVTKVVEYYHLLPYVDILSDWLSRVAPHSPYLNSPPRHPIDVHNLSEVGGQSTMVDHGLNKSYMLPTLRDEAVEDNSTINVNTNEIGKPDVNSATISKSLNEPSFAVSNCCKIKNNTSSDQLQQSSLRKEAAGSRKSVIASPCLNKCGSDIYCSSDGGNGCTDKVDRTDIIKRRRPEEVNAGEIVGRKDTSRPCQDAIDSYHLPLELVGENLTSENIDELDLAVPSKKHEVVLASLRILQKRRDDLVRRHRHLGDELAQDEMKIQAILSGKLDVESGIQTCNALSSSQTHTCTSRSLPSEIQSQQEIRELDNICVQNGWIIPRYCVFPSIANANECFQASVSVRGIDFEASVVGNFRSTPCEARLSAATNMINKLHAMSDQQALA</sequence>
<feature type="compositionally biased region" description="Basic and acidic residues" evidence="9">
    <location>
        <begin position="755"/>
        <end position="768"/>
    </location>
</feature>
<evidence type="ECO:0000256" key="9">
    <source>
        <dbReference type="SAM" id="MobiDB-lite"/>
    </source>
</evidence>
<dbReference type="GO" id="GO:0000785">
    <property type="term" value="C:chromatin"/>
    <property type="evidence" value="ECO:0007669"/>
    <property type="project" value="TreeGrafter"/>
</dbReference>
<proteinExistence type="inferred from homology"/>
<evidence type="ECO:0000259" key="11">
    <source>
        <dbReference type="PROSITE" id="PS51184"/>
    </source>
</evidence>
<dbReference type="PROSITE" id="PS51184">
    <property type="entry name" value="JMJC"/>
    <property type="match status" value="1"/>
</dbReference>
<keyword evidence="4" id="KW-0805">Transcription regulation</keyword>
<dbReference type="Pfam" id="PF25502">
    <property type="entry name" value="DUF7915"/>
    <property type="match status" value="1"/>
</dbReference>
<protein>
    <recommendedName>
        <fullName evidence="15">Lysine-specific demethylase JMJ25</fullName>
    </recommendedName>
</protein>
<evidence type="ECO:0000256" key="8">
    <source>
        <dbReference type="PROSITE-ProRule" id="PRU01002"/>
    </source>
</evidence>
<evidence type="ECO:0000256" key="3">
    <source>
        <dbReference type="ARBA" id="ARBA00022723"/>
    </source>
</evidence>
<comment type="similarity">
    <text evidence="2">Belongs to the JARID1 histone demethylase family.</text>
</comment>
<dbReference type="SMART" id="SM00558">
    <property type="entry name" value="JmjC"/>
    <property type="match status" value="1"/>
</dbReference>
<evidence type="ECO:0000313" key="14">
    <source>
        <dbReference type="Proteomes" id="UP000734854"/>
    </source>
</evidence>
<evidence type="ECO:0000256" key="2">
    <source>
        <dbReference type="ARBA" id="ARBA00006801"/>
    </source>
</evidence>
<dbReference type="Pfam" id="PF10497">
    <property type="entry name" value="zf-4CXXC_R1"/>
    <property type="match status" value="1"/>
</dbReference>
<keyword evidence="6" id="KW-0539">Nucleus</keyword>
<keyword evidence="7" id="KW-0862">Zinc</keyword>
<feature type="compositionally biased region" description="Basic and acidic residues" evidence="9">
    <location>
        <begin position="52"/>
        <end position="80"/>
    </location>
</feature>
<comment type="caution">
    <text evidence="13">The sequence shown here is derived from an EMBL/GenBank/DDBJ whole genome shotgun (WGS) entry which is preliminary data.</text>
</comment>
<feature type="compositionally biased region" description="Acidic residues" evidence="9">
    <location>
        <begin position="133"/>
        <end position="142"/>
    </location>
</feature>
<feature type="domain" description="WRC" evidence="12">
    <location>
        <begin position="7"/>
        <end position="51"/>
    </location>
</feature>
<feature type="region of interest" description="Disordered" evidence="9">
    <location>
        <begin position="43"/>
        <end position="172"/>
    </location>
</feature>
<gene>
    <name evidence="13" type="ORF">ZIOFF_014438</name>
</gene>
<evidence type="ECO:0000256" key="6">
    <source>
        <dbReference type="ARBA" id="ARBA00023242"/>
    </source>
</evidence>
<evidence type="ECO:0000256" key="7">
    <source>
        <dbReference type="PROSITE-ProRule" id="PRU00175"/>
    </source>
</evidence>
<feature type="compositionally biased region" description="Basic and acidic residues" evidence="9">
    <location>
        <begin position="737"/>
        <end position="747"/>
    </location>
</feature>
<feature type="domain" description="JmjC" evidence="11">
    <location>
        <begin position="612"/>
        <end position="882"/>
    </location>
</feature>
<feature type="domain" description="RING-type" evidence="10">
    <location>
        <begin position="184"/>
        <end position="231"/>
    </location>
</feature>
<dbReference type="GO" id="GO:0006357">
    <property type="term" value="P:regulation of transcription by RNA polymerase II"/>
    <property type="evidence" value="ECO:0007669"/>
    <property type="project" value="TreeGrafter"/>
</dbReference>
<dbReference type="Pfam" id="PF08879">
    <property type="entry name" value="WRC"/>
    <property type="match status" value="1"/>
</dbReference>
<dbReference type="GO" id="GO:0032454">
    <property type="term" value="F:histone H3K9 demethylase activity"/>
    <property type="evidence" value="ECO:0007669"/>
    <property type="project" value="InterPro"/>
</dbReference>
<evidence type="ECO:0000256" key="5">
    <source>
        <dbReference type="ARBA" id="ARBA00023163"/>
    </source>
</evidence>
<evidence type="ECO:0008006" key="15">
    <source>
        <dbReference type="Google" id="ProtNLM"/>
    </source>
</evidence>
<evidence type="ECO:0000256" key="4">
    <source>
        <dbReference type="ARBA" id="ARBA00023015"/>
    </source>
</evidence>
<accession>A0A8J5HBM3</accession>
<dbReference type="Pfam" id="PF25500">
    <property type="entry name" value="DUF7913"/>
    <property type="match status" value="1"/>
</dbReference>
<dbReference type="GO" id="GO:0000118">
    <property type="term" value="C:histone deacetylase complex"/>
    <property type="evidence" value="ECO:0007669"/>
    <property type="project" value="TreeGrafter"/>
</dbReference>
<dbReference type="Proteomes" id="UP000734854">
    <property type="component" value="Unassembled WGS sequence"/>
</dbReference>
<keyword evidence="3" id="KW-0479">Metal-binding</keyword>
<keyword evidence="7" id="KW-0863">Zinc-finger</keyword>
<dbReference type="InterPro" id="IPR045109">
    <property type="entry name" value="LSDs-like"/>
</dbReference>
<evidence type="ECO:0000259" key="10">
    <source>
        <dbReference type="PROSITE" id="PS50089"/>
    </source>
</evidence>
<dbReference type="PANTHER" id="PTHR12549:SF17">
    <property type="entry name" value="E3 UBIQUITIN-PROTEIN LIGASE JMJ24"/>
    <property type="match status" value="1"/>
</dbReference>
<evidence type="ECO:0000259" key="12">
    <source>
        <dbReference type="PROSITE" id="PS51667"/>
    </source>
</evidence>
<dbReference type="InterPro" id="IPR003347">
    <property type="entry name" value="JmjC_dom"/>
</dbReference>
<reference evidence="13 14" key="1">
    <citation type="submission" date="2020-08" db="EMBL/GenBank/DDBJ databases">
        <title>Plant Genome Project.</title>
        <authorList>
            <person name="Zhang R.-G."/>
        </authorList>
    </citation>
    <scope>NUCLEOTIDE SEQUENCE [LARGE SCALE GENOMIC DNA]</scope>
    <source>
        <tissue evidence="13">Rhizome</tissue>
    </source>
</reference>
<dbReference type="GO" id="GO:0031490">
    <property type="term" value="F:chromatin DNA binding"/>
    <property type="evidence" value="ECO:0007669"/>
    <property type="project" value="TreeGrafter"/>
</dbReference>
<dbReference type="InterPro" id="IPR001841">
    <property type="entry name" value="Znf_RING"/>
</dbReference>
<dbReference type="Gene3D" id="2.60.120.650">
    <property type="entry name" value="Cupin"/>
    <property type="match status" value="1"/>
</dbReference>
<dbReference type="EMBL" id="JACMSC010000004">
    <property type="protein sequence ID" value="KAG6524526.1"/>
    <property type="molecule type" value="Genomic_DNA"/>
</dbReference>
<keyword evidence="14" id="KW-1185">Reference proteome</keyword>